<name>A0A1X7VH19_AMPQE</name>
<evidence type="ECO:0000313" key="3">
    <source>
        <dbReference type="EnsemblMetazoa" id="Aqu2.1.38762_001"/>
    </source>
</evidence>
<evidence type="ECO:0000256" key="2">
    <source>
        <dbReference type="SAM" id="SignalP"/>
    </source>
</evidence>
<organism evidence="3">
    <name type="scientific">Amphimedon queenslandica</name>
    <name type="common">Sponge</name>
    <dbReference type="NCBI Taxonomy" id="400682"/>
    <lineage>
        <taxon>Eukaryota</taxon>
        <taxon>Metazoa</taxon>
        <taxon>Porifera</taxon>
        <taxon>Demospongiae</taxon>
        <taxon>Heteroscleromorpha</taxon>
        <taxon>Haplosclerida</taxon>
        <taxon>Niphatidae</taxon>
        <taxon>Amphimedon</taxon>
    </lineage>
</organism>
<sequence>MSPSMFLVCLFLIAACTEGAVIDKEKEMNDTALLQLLHHINKRHNIPLEPKQTSSCTMPDLPSGCSESEFVFSVPSASSIHSDSYLSSLNSQYSRICTSDCAGAIGEYYRCLYSGDRGEYLANDYEKFFCGQESGDYCLVRILRSFRTTSNIAAYRNMITYCSISFSNTGLTSCNSTNCTSALRTFSSTAGCCTEPFLGSGVRSCGVSVPDACTGLSSAIPSSTIPSNTTESSTTGIIATPIVAVSLMILALAGAFL</sequence>
<dbReference type="InParanoid" id="A0A1X7VH19"/>
<feature type="signal peptide" evidence="2">
    <location>
        <begin position="1"/>
        <end position="19"/>
    </location>
</feature>
<protein>
    <submittedName>
        <fullName evidence="3">Uncharacterized protein</fullName>
    </submittedName>
</protein>
<dbReference type="AlphaFoldDB" id="A0A1X7VH19"/>
<accession>A0A1X7VH19</accession>
<proteinExistence type="predicted"/>
<feature type="transmembrane region" description="Helical" evidence="1">
    <location>
        <begin position="236"/>
        <end position="256"/>
    </location>
</feature>
<reference evidence="3" key="1">
    <citation type="submission" date="2017-05" db="UniProtKB">
        <authorList>
            <consortium name="EnsemblMetazoa"/>
        </authorList>
    </citation>
    <scope>IDENTIFICATION</scope>
</reference>
<evidence type="ECO:0000256" key="1">
    <source>
        <dbReference type="SAM" id="Phobius"/>
    </source>
</evidence>
<keyword evidence="1" id="KW-0812">Transmembrane</keyword>
<dbReference type="EnsemblMetazoa" id="Aqu2.1.38762_001">
    <property type="protein sequence ID" value="Aqu2.1.38762_001"/>
    <property type="gene ID" value="Aqu2.1.38762"/>
</dbReference>
<keyword evidence="1" id="KW-1133">Transmembrane helix</keyword>
<keyword evidence="2" id="KW-0732">Signal</keyword>
<feature type="chain" id="PRO_5013118418" evidence="2">
    <location>
        <begin position="20"/>
        <end position="257"/>
    </location>
</feature>
<keyword evidence="1" id="KW-0472">Membrane</keyword>